<feature type="region of interest" description="Disordered" evidence="9">
    <location>
        <begin position="43"/>
        <end position="75"/>
    </location>
</feature>
<dbReference type="PANTHER" id="PTHR45638">
    <property type="entry name" value="CYCLIC NUCLEOTIDE-GATED CATION CHANNEL SUBUNIT A"/>
    <property type="match status" value="1"/>
</dbReference>
<keyword evidence="3 10" id="KW-0812">Transmembrane</keyword>
<dbReference type="Proteomes" id="UP000887458">
    <property type="component" value="Unassembled WGS sequence"/>
</dbReference>
<dbReference type="PROSITE" id="PS00888">
    <property type="entry name" value="CNMP_BINDING_1"/>
    <property type="match status" value="1"/>
</dbReference>
<dbReference type="PRINTS" id="PR01463">
    <property type="entry name" value="EAGCHANLFMLY"/>
</dbReference>
<feature type="region of interest" description="Disordered" evidence="9">
    <location>
        <begin position="298"/>
        <end position="318"/>
    </location>
</feature>
<keyword evidence="2" id="KW-0813">Transport</keyword>
<dbReference type="CDD" id="cd00038">
    <property type="entry name" value="CAP_ED"/>
    <property type="match status" value="1"/>
</dbReference>
<feature type="transmembrane region" description="Helical" evidence="10">
    <location>
        <begin position="365"/>
        <end position="387"/>
    </location>
</feature>
<dbReference type="Pfam" id="PF00027">
    <property type="entry name" value="cNMP_binding"/>
    <property type="match status" value="1"/>
</dbReference>
<evidence type="ECO:0000256" key="3">
    <source>
        <dbReference type="ARBA" id="ARBA00022692"/>
    </source>
</evidence>
<dbReference type="Pfam" id="PF00520">
    <property type="entry name" value="Ion_trans"/>
    <property type="match status" value="1"/>
</dbReference>
<dbReference type="SUPFAM" id="SSF51206">
    <property type="entry name" value="cAMP-binding domain-like"/>
    <property type="match status" value="1"/>
</dbReference>
<keyword evidence="4 10" id="KW-1133">Transmembrane helix</keyword>
<dbReference type="InterPro" id="IPR050866">
    <property type="entry name" value="CNG_cation_channel"/>
</dbReference>
<evidence type="ECO:0000256" key="9">
    <source>
        <dbReference type="SAM" id="MobiDB-lite"/>
    </source>
</evidence>
<reference evidence="12 13" key="2">
    <citation type="journal article" date="2022" name="Mol. Biol. Evol.">
        <title>Comparative Genomics Reveals Insights into the Divergent Evolution of Astigmatic Mites and Household Pest Adaptations.</title>
        <authorList>
            <person name="Xiong Q."/>
            <person name="Wan A.T."/>
            <person name="Liu X."/>
            <person name="Fung C.S."/>
            <person name="Xiao X."/>
            <person name="Malainual N."/>
            <person name="Hou J."/>
            <person name="Wang L."/>
            <person name="Wang M."/>
            <person name="Yang K.Y."/>
            <person name="Cui Y."/>
            <person name="Leung E.L."/>
            <person name="Nong W."/>
            <person name="Shin S.K."/>
            <person name="Au S.W."/>
            <person name="Jeong K.Y."/>
            <person name="Chew F.T."/>
            <person name="Hui J.H."/>
            <person name="Leung T.F."/>
            <person name="Tungtrongchitr A."/>
            <person name="Zhong N."/>
            <person name="Liu Z."/>
            <person name="Tsui S.K."/>
        </authorList>
    </citation>
    <scope>NUCLEOTIDE SEQUENCE [LARGE SCALE GENOMIC DNA]</scope>
    <source>
        <strain evidence="12">Derp</strain>
    </source>
</reference>
<feature type="region of interest" description="Disordered" evidence="9">
    <location>
        <begin position="88"/>
        <end position="128"/>
    </location>
</feature>
<evidence type="ECO:0000256" key="5">
    <source>
        <dbReference type="ARBA" id="ARBA00023065"/>
    </source>
</evidence>
<evidence type="ECO:0000256" key="10">
    <source>
        <dbReference type="SAM" id="Phobius"/>
    </source>
</evidence>
<evidence type="ECO:0000256" key="6">
    <source>
        <dbReference type="ARBA" id="ARBA00023136"/>
    </source>
</evidence>
<evidence type="ECO:0000313" key="13">
    <source>
        <dbReference type="Proteomes" id="UP000887458"/>
    </source>
</evidence>
<feature type="domain" description="Cyclic nucleotide-binding" evidence="11">
    <location>
        <begin position="680"/>
        <end position="783"/>
    </location>
</feature>
<dbReference type="SMART" id="SM00100">
    <property type="entry name" value="cNMP"/>
    <property type="match status" value="1"/>
</dbReference>
<name>A0ABQ8JID7_DERPT</name>
<dbReference type="EMBL" id="NJHN03000037">
    <property type="protein sequence ID" value="KAH9422175.1"/>
    <property type="molecule type" value="Genomic_DNA"/>
</dbReference>
<feature type="transmembrane region" description="Helical" evidence="10">
    <location>
        <begin position="577"/>
        <end position="597"/>
    </location>
</feature>
<feature type="compositionally biased region" description="Acidic residues" evidence="9">
    <location>
        <begin position="305"/>
        <end position="318"/>
    </location>
</feature>
<keyword evidence="13" id="KW-1185">Reference proteome</keyword>
<sequence length="905" mass="106357">MESEIIKSEINSTDDDEVESLFKKKFVSNFDKSDAEAAAARLIEQDNNDNMDFDDDSEFNSKINRFNPNNNDPDDVLILSTPNLKQRKFQKQNLSKNSEYRSDDNNDESITVSNVRSSSSSSSDKHKDEIEDAKRYFEIYSTPSYRWSMDMIPNNLINISNKNQSVGESPKPPLIKQIDTTNKRRSNLKLTKQRTTVSMEDEHHYYLSSSSMMKKNDSYETGNGDDDDAISIFQNIERSSIPVIVNSGCDDSSSRRNDKSKDFIQNATWITERMRHLVKAFNDRGDFVRRTFEEMNAKNELTKSDDDDDSDSLNDEQNDDRKLSAALFESMFGDEWKNNDNDELKMDKNFWQRLKYSTVYEPQSFIYIIWLLIVSFTFFYNALMIPYNLVFPDNPNEQWRSIIVKILADLIYLIDCCWFKPRLKFLENGNWIDEIGRTHRNYFHSRRFGLIDFPSLIPIDWITILVSWNFGGNTSLIMRLNRLIRIIDFWEFFERIDKATRNPYLFRIIHTLIYELYIIHLGACLYYRVSEWIGFGRTPWTYNNKGNPYLRCFYFAFRTTTSIGGRLPKPTTEFERIYMLIAWLLGVFVFAMVIGQIRDIVAHASRNQNYYIDALNKIAAHMTRLSVPNKLQKRVRFWYKFTWDLQKTLNETEIIRVLPLKMRTDLTLCIHSHTLSRVDLFKNINRSVLRDLVLKLQPILFLPGDYICRKGDVGHEMYIVNKGTIQVFDPETRKLLVTLGEGSVFGEIAILNLHGQTKRTADVRSCGYSQLFALKKQDLWETLRYYPEYENVLKRKVQRILRRKQQQKSSSKTLNIDNQPEKLSEIADIQVVEQISVEPIVKERPKTPKLFETVLKAINPESTINQYFIRNEQRNKYRSNSLQAPTPELGWIDPDVYYRQTSLDI</sequence>
<evidence type="ECO:0000256" key="7">
    <source>
        <dbReference type="ARBA" id="ARBA00023286"/>
    </source>
</evidence>
<feature type="transmembrane region" description="Helical" evidence="10">
    <location>
        <begin position="504"/>
        <end position="528"/>
    </location>
</feature>
<evidence type="ECO:0000313" key="12">
    <source>
        <dbReference type="EMBL" id="KAH9422175.1"/>
    </source>
</evidence>
<organism evidence="12 13">
    <name type="scientific">Dermatophagoides pteronyssinus</name>
    <name type="common">European house dust mite</name>
    <dbReference type="NCBI Taxonomy" id="6956"/>
    <lineage>
        <taxon>Eukaryota</taxon>
        <taxon>Metazoa</taxon>
        <taxon>Ecdysozoa</taxon>
        <taxon>Arthropoda</taxon>
        <taxon>Chelicerata</taxon>
        <taxon>Arachnida</taxon>
        <taxon>Acari</taxon>
        <taxon>Acariformes</taxon>
        <taxon>Sarcoptiformes</taxon>
        <taxon>Astigmata</taxon>
        <taxon>Psoroptidia</taxon>
        <taxon>Analgoidea</taxon>
        <taxon>Pyroglyphidae</taxon>
        <taxon>Dermatophagoidinae</taxon>
        <taxon>Dermatophagoides</taxon>
    </lineage>
</organism>
<dbReference type="SUPFAM" id="SSF81324">
    <property type="entry name" value="Voltage-gated potassium channels"/>
    <property type="match status" value="1"/>
</dbReference>
<gene>
    <name evidence="12" type="primary">CNGB1</name>
    <name evidence="12" type="ORF">DERP_002470</name>
</gene>
<protein>
    <submittedName>
        <fullName evidence="12">Cyclic nucleotide gated channel beta 1</fullName>
    </submittedName>
</protein>
<comment type="caution">
    <text evidence="12">The sequence shown here is derived from an EMBL/GenBank/DDBJ whole genome shotgun (WGS) entry which is preliminary data.</text>
</comment>
<dbReference type="Gene3D" id="1.10.287.630">
    <property type="entry name" value="Helix hairpin bin"/>
    <property type="match status" value="1"/>
</dbReference>
<evidence type="ECO:0000256" key="1">
    <source>
        <dbReference type="ARBA" id="ARBA00004141"/>
    </source>
</evidence>
<proteinExistence type="predicted"/>
<dbReference type="Gene3D" id="2.60.120.10">
    <property type="entry name" value="Jelly Rolls"/>
    <property type="match status" value="1"/>
</dbReference>
<accession>A0ABQ8JID7</accession>
<evidence type="ECO:0000259" key="11">
    <source>
        <dbReference type="PROSITE" id="PS50042"/>
    </source>
</evidence>
<dbReference type="InterPro" id="IPR014710">
    <property type="entry name" value="RmlC-like_jellyroll"/>
</dbReference>
<dbReference type="InterPro" id="IPR003938">
    <property type="entry name" value="K_chnl_volt-dep_EAG/ELK/ERG"/>
</dbReference>
<evidence type="ECO:0000256" key="8">
    <source>
        <dbReference type="ARBA" id="ARBA00023303"/>
    </source>
</evidence>
<keyword evidence="8" id="KW-0407">Ion channel</keyword>
<dbReference type="InterPro" id="IPR005821">
    <property type="entry name" value="Ion_trans_dom"/>
</dbReference>
<dbReference type="InterPro" id="IPR018490">
    <property type="entry name" value="cNMP-bd_dom_sf"/>
</dbReference>
<dbReference type="PROSITE" id="PS50042">
    <property type="entry name" value="CNMP_BINDING_3"/>
    <property type="match status" value="1"/>
</dbReference>
<evidence type="ECO:0000256" key="2">
    <source>
        <dbReference type="ARBA" id="ARBA00022448"/>
    </source>
</evidence>
<dbReference type="InterPro" id="IPR000595">
    <property type="entry name" value="cNMP-bd_dom"/>
</dbReference>
<dbReference type="Gene3D" id="1.10.287.70">
    <property type="match status" value="1"/>
</dbReference>
<keyword evidence="5" id="KW-0406">Ion transport</keyword>
<keyword evidence="7" id="KW-1071">Ligand-gated ion channel</keyword>
<feature type="compositionally biased region" description="Acidic residues" evidence="9">
    <location>
        <begin position="46"/>
        <end position="58"/>
    </location>
</feature>
<dbReference type="InterPro" id="IPR018488">
    <property type="entry name" value="cNMP-bd_CS"/>
</dbReference>
<dbReference type="PROSITE" id="PS00889">
    <property type="entry name" value="CNMP_BINDING_2"/>
    <property type="match status" value="1"/>
</dbReference>
<reference evidence="12 13" key="1">
    <citation type="journal article" date="2018" name="J. Allergy Clin. Immunol.">
        <title>High-quality assembly of Dermatophagoides pteronyssinus genome and transcriptome reveals a wide range of novel allergens.</title>
        <authorList>
            <person name="Liu X.Y."/>
            <person name="Yang K.Y."/>
            <person name="Wang M.Q."/>
            <person name="Kwok J.S."/>
            <person name="Zeng X."/>
            <person name="Yang Z."/>
            <person name="Xiao X.J."/>
            <person name="Lau C.P."/>
            <person name="Li Y."/>
            <person name="Huang Z.M."/>
            <person name="Ba J.G."/>
            <person name="Yim A.K."/>
            <person name="Ouyang C.Y."/>
            <person name="Ngai S.M."/>
            <person name="Chan T.F."/>
            <person name="Leung E.L."/>
            <person name="Liu L."/>
            <person name="Liu Z.G."/>
            <person name="Tsui S.K."/>
        </authorList>
    </citation>
    <scope>NUCLEOTIDE SEQUENCE [LARGE SCALE GENOMIC DNA]</scope>
    <source>
        <strain evidence="12">Derp</strain>
    </source>
</reference>
<comment type="subcellular location">
    <subcellularLocation>
        <location evidence="1">Membrane</location>
        <topology evidence="1">Multi-pass membrane protein</topology>
    </subcellularLocation>
</comment>
<dbReference type="PANTHER" id="PTHR45638:SF1">
    <property type="entry name" value="CYCLIC NUCLEOTIDE-GATED ION CHANNEL SUBUNIT B, ISOFORM A"/>
    <property type="match status" value="1"/>
</dbReference>
<keyword evidence="6 10" id="KW-0472">Membrane</keyword>
<evidence type="ECO:0000256" key="4">
    <source>
        <dbReference type="ARBA" id="ARBA00022989"/>
    </source>
</evidence>